<dbReference type="Ensembl" id="ENSACDT00005008706.1">
    <property type="protein sequence ID" value="ENSACDP00005007239.1"/>
    <property type="gene ID" value="ENSACDG00005005291.1"/>
</dbReference>
<dbReference type="Proteomes" id="UP000694521">
    <property type="component" value="Unplaced"/>
</dbReference>
<protein>
    <submittedName>
        <fullName evidence="2">Uncharacterized protein</fullName>
    </submittedName>
</protein>
<evidence type="ECO:0000313" key="3">
    <source>
        <dbReference type="Proteomes" id="UP000694521"/>
    </source>
</evidence>
<reference evidence="2" key="2">
    <citation type="submission" date="2025-09" db="UniProtKB">
        <authorList>
            <consortium name="Ensembl"/>
        </authorList>
    </citation>
    <scope>IDENTIFICATION</scope>
</reference>
<keyword evidence="3" id="KW-1185">Reference proteome</keyword>
<proteinExistence type="predicted"/>
<name>A0A8B9IGR9_ANSCY</name>
<sequence>CKKDMKLLESVQRRATEMVKGLEAKTYEEWLRSLGLFTLDAAATQNTRTDVGRILMPRLPAERCRSHRTAAGQGWPGSTCGRRRSRDAPEGGCAQL</sequence>
<feature type="region of interest" description="Disordered" evidence="1">
    <location>
        <begin position="67"/>
        <end position="96"/>
    </location>
</feature>
<reference evidence="2" key="1">
    <citation type="submission" date="2025-08" db="UniProtKB">
        <authorList>
            <consortium name="Ensembl"/>
        </authorList>
    </citation>
    <scope>IDENTIFICATION</scope>
</reference>
<organism evidence="2 3">
    <name type="scientific">Anser cygnoides</name>
    <name type="common">Swan goose</name>
    <dbReference type="NCBI Taxonomy" id="8845"/>
    <lineage>
        <taxon>Eukaryota</taxon>
        <taxon>Metazoa</taxon>
        <taxon>Chordata</taxon>
        <taxon>Craniata</taxon>
        <taxon>Vertebrata</taxon>
        <taxon>Euteleostomi</taxon>
        <taxon>Archelosauria</taxon>
        <taxon>Archosauria</taxon>
        <taxon>Dinosauria</taxon>
        <taxon>Saurischia</taxon>
        <taxon>Theropoda</taxon>
        <taxon>Coelurosauria</taxon>
        <taxon>Aves</taxon>
        <taxon>Neognathae</taxon>
        <taxon>Galloanserae</taxon>
        <taxon>Anseriformes</taxon>
        <taxon>Anatidae</taxon>
        <taxon>Anserinae</taxon>
        <taxon>Anser</taxon>
    </lineage>
</organism>
<evidence type="ECO:0000256" key="1">
    <source>
        <dbReference type="SAM" id="MobiDB-lite"/>
    </source>
</evidence>
<accession>A0A8B9IGR9</accession>
<evidence type="ECO:0000313" key="2">
    <source>
        <dbReference type="Ensembl" id="ENSACDP00005007239.1"/>
    </source>
</evidence>
<dbReference type="AlphaFoldDB" id="A0A8B9IGR9"/>